<feature type="region of interest" description="Disordered" evidence="1">
    <location>
        <begin position="1"/>
        <end position="71"/>
    </location>
</feature>
<feature type="compositionally biased region" description="Low complexity" evidence="1">
    <location>
        <begin position="14"/>
        <end position="55"/>
    </location>
</feature>
<organism evidence="3 4">
    <name type="scientific">Amblyomma americanum</name>
    <name type="common">Lone star tick</name>
    <dbReference type="NCBI Taxonomy" id="6943"/>
    <lineage>
        <taxon>Eukaryota</taxon>
        <taxon>Metazoa</taxon>
        <taxon>Ecdysozoa</taxon>
        <taxon>Arthropoda</taxon>
        <taxon>Chelicerata</taxon>
        <taxon>Arachnida</taxon>
        <taxon>Acari</taxon>
        <taxon>Parasitiformes</taxon>
        <taxon>Ixodida</taxon>
        <taxon>Ixodoidea</taxon>
        <taxon>Ixodidae</taxon>
        <taxon>Amblyomminae</taxon>
        <taxon>Amblyomma</taxon>
    </lineage>
</organism>
<protein>
    <submittedName>
        <fullName evidence="3">Uncharacterized protein</fullName>
    </submittedName>
</protein>
<keyword evidence="2" id="KW-0812">Transmembrane</keyword>
<sequence length="142" mass="15073">MVSSTADRSERGDSSAPSSSRASTGTASSTVSGPDGTAGAPPAAPGAGTAKRAGPVLTPRERRRMRMHTSPNYRRTNPSFFSWSHGWGKVIALVIVLVVLCVVLGVLCFLSYKIIMDPRRQKVIMKAFKPAGSRIRVTAASE</sequence>
<gene>
    <name evidence="3" type="ORF">V5799_016904</name>
</gene>
<evidence type="ECO:0000256" key="2">
    <source>
        <dbReference type="SAM" id="Phobius"/>
    </source>
</evidence>
<dbReference type="EMBL" id="JARKHS020007376">
    <property type="protein sequence ID" value="KAK8781757.1"/>
    <property type="molecule type" value="Genomic_DNA"/>
</dbReference>
<dbReference type="AlphaFoldDB" id="A0AAQ4F3T0"/>
<keyword evidence="2" id="KW-1133">Transmembrane helix</keyword>
<keyword evidence="4" id="KW-1185">Reference proteome</keyword>
<reference evidence="3 4" key="1">
    <citation type="journal article" date="2023" name="Arcadia Sci">
        <title>De novo assembly of a long-read Amblyomma americanum tick genome.</title>
        <authorList>
            <person name="Chou S."/>
            <person name="Poskanzer K.E."/>
            <person name="Rollins M."/>
            <person name="Thuy-Boun P.S."/>
        </authorList>
    </citation>
    <scope>NUCLEOTIDE SEQUENCE [LARGE SCALE GENOMIC DNA]</scope>
    <source>
        <strain evidence="3">F_SG_1</strain>
        <tissue evidence="3">Salivary glands</tissue>
    </source>
</reference>
<name>A0AAQ4F3T0_AMBAM</name>
<proteinExistence type="predicted"/>
<evidence type="ECO:0000313" key="4">
    <source>
        <dbReference type="Proteomes" id="UP001321473"/>
    </source>
</evidence>
<comment type="caution">
    <text evidence="3">The sequence shown here is derived from an EMBL/GenBank/DDBJ whole genome shotgun (WGS) entry which is preliminary data.</text>
</comment>
<evidence type="ECO:0000313" key="3">
    <source>
        <dbReference type="EMBL" id="KAK8781757.1"/>
    </source>
</evidence>
<feature type="transmembrane region" description="Helical" evidence="2">
    <location>
        <begin position="90"/>
        <end position="112"/>
    </location>
</feature>
<accession>A0AAQ4F3T0</accession>
<dbReference type="Proteomes" id="UP001321473">
    <property type="component" value="Unassembled WGS sequence"/>
</dbReference>
<keyword evidence="2" id="KW-0472">Membrane</keyword>
<evidence type="ECO:0000256" key="1">
    <source>
        <dbReference type="SAM" id="MobiDB-lite"/>
    </source>
</evidence>